<protein>
    <recommendedName>
        <fullName evidence="4">UDP-N-acetylglucosamine pyrophosphorylase</fullName>
    </recommendedName>
</protein>
<reference evidence="2" key="1">
    <citation type="submission" date="2021-02" db="EMBL/GenBank/DDBJ databases">
        <authorList>
            <person name="Nowell W R."/>
        </authorList>
    </citation>
    <scope>NUCLEOTIDE SEQUENCE</scope>
</reference>
<evidence type="ECO:0000256" key="1">
    <source>
        <dbReference type="ARBA" id="ARBA00010401"/>
    </source>
</evidence>
<dbReference type="Gene3D" id="3.90.550.10">
    <property type="entry name" value="Spore Coat Polysaccharide Biosynthesis Protein SpsA, Chain A"/>
    <property type="match status" value="1"/>
</dbReference>
<comment type="caution">
    <text evidence="2">The sequence shown here is derived from an EMBL/GenBank/DDBJ whole genome shotgun (WGS) entry which is preliminary data.</text>
</comment>
<dbReference type="Proteomes" id="UP000663866">
    <property type="component" value="Unassembled WGS sequence"/>
</dbReference>
<feature type="non-terminal residue" evidence="2">
    <location>
        <position position="1"/>
    </location>
</feature>
<feature type="non-terminal residue" evidence="2">
    <location>
        <position position="133"/>
    </location>
</feature>
<proteinExistence type="inferred from homology"/>
<name>A0A820W6K9_9BILA</name>
<comment type="similarity">
    <text evidence="1">Belongs to the UDPGP type 1 family.</text>
</comment>
<dbReference type="EMBL" id="CAJOBG010055122">
    <property type="protein sequence ID" value="CAF4513176.1"/>
    <property type="molecule type" value="Genomic_DNA"/>
</dbReference>
<dbReference type="SUPFAM" id="SSF53448">
    <property type="entry name" value="Nucleotide-diphospho-sugar transferases"/>
    <property type="match status" value="1"/>
</dbReference>
<organism evidence="2 3">
    <name type="scientific">Rotaria magnacalcarata</name>
    <dbReference type="NCBI Taxonomy" id="392030"/>
    <lineage>
        <taxon>Eukaryota</taxon>
        <taxon>Metazoa</taxon>
        <taxon>Spiralia</taxon>
        <taxon>Gnathifera</taxon>
        <taxon>Rotifera</taxon>
        <taxon>Eurotatoria</taxon>
        <taxon>Bdelloidea</taxon>
        <taxon>Philodinida</taxon>
        <taxon>Philodinidae</taxon>
        <taxon>Rotaria</taxon>
    </lineage>
</organism>
<dbReference type="InterPro" id="IPR039741">
    <property type="entry name" value="UDP-sugar_pyrophosphorylase"/>
</dbReference>
<dbReference type="PANTHER" id="PTHR11952:SF2">
    <property type="entry name" value="LD24639P"/>
    <property type="match status" value="1"/>
</dbReference>
<dbReference type="PANTHER" id="PTHR11952">
    <property type="entry name" value="UDP- GLUCOSE PYROPHOSPHORYLASE"/>
    <property type="match status" value="1"/>
</dbReference>
<evidence type="ECO:0008006" key="4">
    <source>
        <dbReference type="Google" id="ProtNLM"/>
    </source>
</evidence>
<dbReference type="GO" id="GO:0003977">
    <property type="term" value="F:UDP-N-acetylglucosamine diphosphorylase activity"/>
    <property type="evidence" value="ECO:0007669"/>
    <property type="project" value="TreeGrafter"/>
</dbReference>
<dbReference type="InterPro" id="IPR029044">
    <property type="entry name" value="Nucleotide-diphossugar_trans"/>
</dbReference>
<sequence length="133" mass="14760">MEIDPVVQQRLTDADQTHLLGYWPELDDEQRIALLNDIIEVDFDRVKDAYDAIKTELATELNGEVNTHNDSKDKKAVVIDDIMEPIPDHMAGSINEASNEQIKDYRQQGLKAISEGSVCVLLLAGGQGTRLGV</sequence>
<evidence type="ECO:0000313" key="2">
    <source>
        <dbReference type="EMBL" id="CAF4513176.1"/>
    </source>
</evidence>
<keyword evidence="3" id="KW-1185">Reference proteome</keyword>
<evidence type="ECO:0000313" key="3">
    <source>
        <dbReference type="Proteomes" id="UP000663866"/>
    </source>
</evidence>
<dbReference type="GO" id="GO:0006048">
    <property type="term" value="P:UDP-N-acetylglucosamine biosynthetic process"/>
    <property type="evidence" value="ECO:0007669"/>
    <property type="project" value="TreeGrafter"/>
</dbReference>
<gene>
    <name evidence="2" type="ORF">OVN521_LOCUS41433</name>
</gene>
<accession>A0A820W6K9</accession>
<dbReference type="AlphaFoldDB" id="A0A820W6K9"/>